<evidence type="ECO:0000256" key="4">
    <source>
        <dbReference type="ARBA" id="ARBA00022741"/>
    </source>
</evidence>
<dbReference type="PANTHER" id="PTHR30153">
    <property type="entry name" value="REPLICATIVE DNA HELICASE DNAB"/>
    <property type="match status" value="1"/>
</dbReference>
<protein>
    <recommendedName>
        <fullName evidence="11 12">Replicative DNA helicase</fullName>
        <ecNumber evidence="11 12">5.6.2.3</ecNumber>
    </recommendedName>
</protein>
<reference evidence="15" key="1">
    <citation type="submission" date="2016-10" db="EMBL/GenBank/DDBJ databases">
        <authorList>
            <person name="Varghese N."/>
            <person name="Submissions S."/>
        </authorList>
    </citation>
    <scope>NUCLEOTIDE SEQUENCE [LARGE SCALE GENOMIC DNA]</scope>
    <source>
        <strain evidence="15">CGMCC 1.3703</strain>
    </source>
</reference>
<dbReference type="Pfam" id="PF03796">
    <property type="entry name" value="DnaB_C"/>
    <property type="match status" value="1"/>
</dbReference>
<dbReference type="InterPro" id="IPR027417">
    <property type="entry name" value="P-loop_NTPase"/>
</dbReference>
<comment type="similarity">
    <text evidence="1 12">Belongs to the helicase family. DnaB subfamily.</text>
</comment>
<dbReference type="AlphaFoldDB" id="A0A1H0MJD7"/>
<dbReference type="InterPro" id="IPR007692">
    <property type="entry name" value="DNA_helicase_DnaB"/>
</dbReference>
<evidence type="ECO:0000256" key="9">
    <source>
        <dbReference type="ARBA" id="ARBA00023235"/>
    </source>
</evidence>
<keyword evidence="2 12" id="KW-0639">Primosome</keyword>
<evidence type="ECO:0000256" key="12">
    <source>
        <dbReference type="RuleBase" id="RU362085"/>
    </source>
</evidence>
<keyword evidence="15" id="KW-1185">Reference proteome</keyword>
<dbReference type="OrthoDB" id="9773982at2"/>
<accession>A0A1H0MJD7</accession>
<keyword evidence="8 12" id="KW-0238">DNA-binding</keyword>
<dbReference type="Pfam" id="PF00772">
    <property type="entry name" value="DnaB"/>
    <property type="match status" value="1"/>
</dbReference>
<dbReference type="SUPFAM" id="SSF48024">
    <property type="entry name" value="N-terminal domain of DnaB helicase"/>
    <property type="match status" value="1"/>
</dbReference>
<evidence type="ECO:0000313" key="15">
    <source>
        <dbReference type="Proteomes" id="UP000198860"/>
    </source>
</evidence>
<dbReference type="GO" id="GO:1990077">
    <property type="term" value="C:primosome complex"/>
    <property type="evidence" value="ECO:0007669"/>
    <property type="project" value="UniProtKB-UniRule"/>
</dbReference>
<feature type="domain" description="SF4 helicase" evidence="13">
    <location>
        <begin position="158"/>
        <end position="424"/>
    </location>
</feature>
<evidence type="ECO:0000313" key="14">
    <source>
        <dbReference type="EMBL" id="SDO80260.1"/>
    </source>
</evidence>
<evidence type="ECO:0000256" key="3">
    <source>
        <dbReference type="ARBA" id="ARBA00022705"/>
    </source>
</evidence>
<keyword evidence="3 12" id="KW-0235">DNA replication</keyword>
<proteinExistence type="inferred from homology"/>
<dbReference type="STRING" id="240303.SAMN05421677_10850"/>
<comment type="function">
    <text evidence="12">The main replicative DNA helicase, it participates in initiation and elongation during chromosome replication. Travels ahead of the DNA replisome, separating dsDNA into templates for DNA synthesis. A processive ATP-dependent 5'-3' DNA helicase it has DNA-dependent ATPase activity.</text>
</comment>
<dbReference type="InterPro" id="IPR007694">
    <property type="entry name" value="DNA_helicase_DnaB-like_C"/>
</dbReference>
<dbReference type="SUPFAM" id="SSF52540">
    <property type="entry name" value="P-loop containing nucleoside triphosphate hydrolases"/>
    <property type="match status" value="1"/>
</dbReference>
<dbReference type="Proteomes" id="UP000198860">
    <property type="component" value="Unassembled WGS sequence"/>
</dbReference>
<dbReference type="EC" id="5.6.2.3" evidence="11 12"/>
<name>A0A1H0MJD7_HALAD</name>
<dbReference type="InterPro" id="IPR036185">
    <property type="entry name" value="DNA_heli_DnaB-like_N_sf"/>
</dbReference>
<dbReference type="GO" id="GO:0043139">
    <property type="term" value="F:5'-3' DNA helicase activity"/>
    <property type="evidence" value="ECO:0007669"/>
    <property type="project" value="UniProtKB-EC"/>
</dbReference>
<dbReference type="Gene3D" id="3.40.50.300">
    <property type="entry name" value="P-loop containing nucleotide triphosphate hydrolases"/>
    <property type="match status" value="1"/>
</dbReference>
<keyword evidence="6 12" id="KW-0347">Helicase</keyword>
<gene>
    <name evidence="14" type="ORF">SAMN05421677_10850</name>
</gene>
<dbReference type="PROSITE" id="PS51199">
    <property type="entry name" value="SF4_HELICASE"/>
    <property type="match status" value="1"/>
</dbReference>
<dbReference type="CDD" id="cd00984">
    <property type="entry name" value="DnaB_C"/>
    <property type="match status" value="1"/>
</dbReference>
<sequence>MISNNEAEQAVLGSVLLEGSIIGKLTLEPDHFHKAPHQKIYEAMKTVSSRSEEVNTVTVSTELGEDMKKCGGINYLIQLADAVPSTEPVMHFQQLIYDAYRNRRKRELSLTYSEQHGDDALDKLIKSLTDLRGVGVQVEEKTTYDHLAEIANDMVSPPDQSAHGFPVGFHDFDKMTGGGPQRGDLFIVAARPSMGKTAFALNMASGHCKNGGSVDVFSLEMGAKQLLQRMISAQGNIDAQKWRTMSFSESDYNKGINAIGEMTNWDVDIHEKATTVAEMRAIIRRSVKELNRENHMVVIDYLQLMSVVDSYDRRDLEVGSITRELKLLARELNIPIILLSQLSRGVESRQDKRPMMSDLRESGNIEQDADVVGFLYRDDYYNDDSENQNIIEIILKKQRNGPTGTVELAFIKEYGKFVDLDRRYNETHVPSA</sequence>
<keyword evidence="5 12" id="KW-0378">Hydrolase</keyword>
<dbReference type="Gene3D" id="1.10.860.10">
    <property type="entry name" value="DNAb Helicase, Chain A"/>
    <property type="match status" value="1"/>
</dbReference>
<evidence type="ECO:0000259" key="13">
    <source>
        <dbReference type="PROSITE" id="PS51199"/>
    </source>
</evidence>
<dbReference type="GO" id="GO:0016887">
    <property type="term" value="F:ATP hydrolysis activity"/>
    <property type="evidence" value="ECO:0007669"/>
    <property type="project" value="RHEA"/>
</dbReference>
<evidence type="ECO:0000256" key="8">
    <source>
        <dbReference type="ARBA" id="ARBA00023125"/>
    </source>
</evidence>
<evidence type="ECO:0000256" key="2">
    <source>
        <dbReference type="ARBA" id="ARBA00022515"/>
    </source>
</evidence>
<dbReference type="RefSeq" id="WP_089652319.1">
    <property type="nucleotide sequence ID" value="NZ_FNIZ01000008.1"/>
</dbReference>
<keyword evidence="9" id="KW-0413">Isomerase</keyword>
<organism evidence="14 15">
    <name type="scientific">Halobacillus aidingensis</name>
    <dbReference type="NCBI Taxonomy" id="240303"/>
    <lineage>
        <taxon>Bacteria</taxon>
        <taxon>Bacillati</taxon>
        <taxon>Bacillota</taxon>
        <taxon>Bacilli</taxon>
        <taxon>Bacillales</taxon>
        <taxon>Bacillaceae</taxon>
        <taxon>Halobacillus</taxon>
    </lineage>
</organism>
<dbReference type="GO" id="GO:0006269">
    <property type="term" value="P:DNA replication, synthesis of primer"/>
    <property type="evidence" value="ECO:0007669"/>
    <property type="project" value="UniProtKB-UniRule"/>
</dbReference>
<dbReference type="InterPro" id="IPR016136">
    <property type="entry name" value="DNA_helicase_N/primase_C"/>
</dbReference>
<evidence type="ECO:0000256" key="11">
    <source>
        <dbReference type="NCBIfam" id="TIGR00665"/>
    </source>
</evidence>
<keyword evidence="4 12" id="KW-0547">Nucleotide-binding</keyword>
<dbReference type="InterPro" id="IPR007693">
    <property type="entry name" value="DNA_helicase_DnaB-like_N"/>
</dbReference>
<evidence type="ECO:0000256" key="5">
    <source>
        <dbReference type="ARBA" id="ARBA00022801"/>
    </source>
</evidence>
<evidence type="ECO:0000256" key="10">
    <source>
        <dbReference type="ARBA" id="ARBA00048954"/>
    </source>
</evidence>
<comment type="catalytic activity">
    <reaction evidence="10 12">
        <text>ATP + H2O = ADP + phosphate + H(+)</text>
        <dbReference type="Rhea" id="RHEA:13065"/>
        <dbReference type="ChEBI" id="CHEBI:15377"/>
        <dbReference type="ChEBI" id="CHEBI:15378"/>
        <dbReference type="ChEBI" id="CHEBI:30616"/>
        <dbReference type="ChEBI" id="CHEBI:43474"/>
        <dbReference type="ChEBI" id="CHEBI:456216"/>
        <dbReference type="EC" id="5.6.2.3"/>
    </reaction>
</comment>
<dbReference type="EMBL" id="FNIZ01000008">
    <property type="protein sequence ID" value="SDO80260.1"/>
    <property type="molecule type" value="Genomic_DNA"/>
</dbReference>
<dbReference type="PANTHER" id="PTHR30153:SF2">
    <property type="entry name" value="REPLICATIVE DNA HELICASE"/>
    <property type="match status" value="1"/>
</dbReference>
<dbReference type="GO" id="GO:0005829">
    <property type="term" value="C:cytosol"/>
    <property type="evidence" value="ECO:0007669"/>
    <property type="project" value="TreeGrafter"/>
</dbReference>
<evidence type="ECO:0000256" key="7">
    <source>
        <dbReference type="ARBA" id="ARBA00022840"/>
    </source>
</evidence>
<dbReference type="GO" id="GO:0003677">
    <property type="term" value="F:DNA binding"/>
    <property type="evidence" value="ECO:0007669"/>
    <property type="project" value="UniProtKB-UniRule"/>
</dbReference>
<evidence type="ECO:0000256" key="1">
    <source>
        <dbReference type="ARBA" id="ARBA00008428"/>
    </source>
</evidence>
<evidence type="ECO:0000256" key="6">
    <source>
        <dbReference type="ARBA" id="ARBA00022806"/>
    </source>
</evidence>
<keyword evidence="7 12" id="KW-0067">ATP-binding</keyword>
<dbReference type="GO" id="GO:0005524">
    <property type="term" value="F:ATP binding"/>
    <property type="evidence" value="ECO:0007669"/>
    <property type="project" value="UniProtKB-UniRule"/>
</dbReference>
<dbReference type="NCBIfam" id="TIGR00665">
    <property type="entry name" value="DnaB"/>
    <property type="match status" value="1"/>
</dbReference>